<accession>A0A9X2S267</accession>
<evidence type="ECO:0000313" key="2">
    <source>
        <dbReference type="EMBL" id="MCR1823753.1"/>
    </source>
</evidence>
<dbReference type="EMBL" id="JANKBY010000187">
    <property type="protein sequence ID" value="MCR1823753.1"/>
    <property type="molecule type" value="Genomic_DNA"/>
</dbReference>
<comment type="caution">
    <text evidence="2">The sequence shown here is derived from an EMBL/GenBank/DDBJ whole genome shotgun (WGS) entry which is preliminary data.</text>
</comment>
<organism evidence="2 3">
    <name type="scientific">Terrisporobacter muris</name>
    <dbReference type="NCBI Taxonomy" id="2963284"/>
    <lineage>
        <taxon>Bacteria</taxon>
        <taxon>Bacillati</taxon>
        <taxon>Bacillota</taxon>
        <taxon>Clostridia</taxon>
        <taxon>Peptostreptococcales</taxon>
        <taxon>Peptostreptococcaceae</taxon>
        <taxon>Terrisporobacter</taxon>
    </lineage>
</organism>
<dbReference type="InterPro" id="IPR058365">
    <property type="entry name" value="DUF8052"/>
</dbReference>
<dbReference type="AlphaFoldDB" id="A0A9X2S267"/>
<name>A0A9X2S267_9FIRM</name>
<dbReference type="Proteomes" id="UP001140817">
    <property type="component" value="Unassembled WGS sequence"/>
</dbReference>
<dbReference type="Pfam" id="PF26226">
    <property type="entry name" value="DUF8052"/>
    <property type="match status" value="1"/>
</dbReference>
<evidence type="ECO:0000313" key="3">
    <source>
        <dbReference type="Proteomes" id="UP001140817"/>
    </source>
</evidence>
<protein>
    <recommendedName>
        <fullName evidence="1">DUF8052 domain-containing protein</fullName>
    </recommendedName>
</protein>
<dbReference type="RefSeq" id="WP_074079373.1">
    <property type="nucleotide sequence ID" value="NZ_JANKBY010000187.1"/>
</dbReference>
<gene>
    <name evidence="2" type="ORF">NSA58_13240</name>
</gene>
<keyword evidence="3" id="KW-1185">Reference proteome</keyword>
<feature type="domain" description="DUF8052" evidence="1">
    <location>
        <begin position="7"/>
        <end position="164"/>
    </location>
</feature>
<evidence type="ECO:0000259" key="1">
    <source>
        <dbReference type="Pfam" id="PF26226"/>
    </source>
</evidence>
<proteinExistence type="predicted"/>
<sequence length="183" mass="21755">MLLCSDKDNIIDKILKSYEVYYDVEKCENKSLPLVATCEFHVHNEKYVLSKKAQLWSSDANEYVYIFKTDTLTKNMFVQCRDYAYDEGMKVINPKPGHMYSYITTIFVYDTCDKETENLIKKCKISKNFKFSFHGWMDFHIACINTTENKIYSNKSGKVTSDFLEELFYKKNSRFKKLKKQYN</sequence>
<reference evidence="2" key="1">
    <citation type="submission" date="2022-07" db="EMBL/GenBank/DDBJ databases">
        <title>Enhanced cultured diversity of the mouse gut microbiota enables custom-made synthetic communities.</title>
        <authorList>
            <person name="Afrizal A."/>
        </authorList>
    </citation>
    <scope>NUCLEOTIDE SEQUENCE</scope>
    <source>
        <strain evidence="2">DSM 29186</strain>
    </source>
</reference>